<keyword evidence="2 5" id="KW-0812">Transmembrane</keyword>
<dbReference type="GO" id="GO:0016020">
    <property type="term" value="C:membrane"/>
    <property type="evidence" value="ECO:0007669"/>
    <property type="project" value="UniProtKB-SubCell"/>
</dbReference>
<gene>
    <name evidence="7" type="ORF">ENT43_02650</name>
</gene>
<dbReference type="EMBL" id="DSYQ01000011">
    <property type="protein sequence ID" value="HGT71134.1"/>
    <property type="molecule type" value="Genomic_DNA"/>
</dbReference>
<accession>A0A7C4M2J9</accession>
<feature type="transmembrane region" description="Helical" evidence="5">
    <location>
        <begin position="63"/>
        <end position="81"/>
    </location>
</feature>
<proteinExistence type="predicted"/>
<evidence type="ECO:0000256" key="4">
    <source>
        <dbReference type="ARBA" id="ARBA00023136"/>
    </source>
</evidence>
<evidence type="ECO:0000256" key="1">
    <source>
        <dbReference type="ARBA" id="ARBA00004141"/>
    </source>
</evidence>
<feature type="transmembrane region" description="Helical" evidence="5">
    <location>
        <begin position="93"/>
        <end position="115"/>
    </location>
</feature>
<evidence type="ECO:0000256" key="5">
    <source>
        <dbReference type="SAM" id="Phobius"/>
    </source>
</evidence>
<dbReference type="InterPro" id="IPR051533">
    <property type="entry name" value="WaaL-like"/>
</dbReference>
<dbReference type="Pfam" id="PF04932">
    <property type="entry name" value="Wzy_C"/>
    <property type="match status" value="1"/>
</dbReference>
<feature type="transmembrane region" description="Helical" evidence="5">
    <location>
        <begin position="352"/>
        <end position="382"/>
    </location>
</feature>
<comment type="caution">
    <text evidence="7">The sequence shown here is derived from an EMBL/GenBank/DDBJ whole genome shotgun (WGS) entry which is preliminary data.</text>
</comment>
<dbReference type="InterPro" id="IPR007016">
    <property type="entry name" value="O-antigen_ligase-rel_domated"/>
</dbReference>
<dbReference type="AlphaFoldDB" id="A0A7C4M2J9"/>
<comment type="subcellular location">
    <subcellularLocation>
        <location evidence="1">Membrane</location>
        <topology evidence="1">Multi-pass membrane protein</topology>
    </subcellularLocation>
</comment>
<protein>
    <submittedName>
        <fullName evidence="7">O-antigen ligase domain-containing protein</fullName>
    </submittedName>
</protein>
<evidence type="ECO:0000256" key="2">
    <source>
        <dbReference type="ARBA" id="ARBA00022692"/>
    </source>
</evidence>
<name>A0A7C4M2J9_UNCC3</name>
<sequence>MNKLFTLFVYLSFVFFIIGPVGKIPLDLTGVNIYLLDLVIGLMGIFLMMKFSWLIKLVKKEKIVYSFLFFCLILFLSWLISPIELSLSEKLVSLLYLVRFFAYFFIYLILIYLFDRENFKSESFRKLIIFSGIILASLGWLQYFLYPDLRNLYYLGWDPHHKRIFSTYLDPNFFGLIMVISLIMLLSTNKKSIRYFLIIIFIFITILFTYSRSSFISLLIALIIYLGSKKKYKLLGSILMLFIVLLISLPRNIGGESVKLERMFSLQQRIVNFQEILTIALKNPLFGVGFNTLRYARRSYALTAIDWQENHAAAGADNSFLFIFATSGLVGLTVFIFMTREFFLHVKFAGRVVLITILIHSLFVNSFFYPWVMFLMWIILAIDRKKIS</sequence>
<feature type="transmembrane region" description="Helical" evidence="5">
    <location>
        <begin position="33"/>
        <end position="51"/>
    </location>
</feature>
<keyword evidence="3 5" id="KW-1133">Transmembrane helix</keyword>
<feature type="transmembrane region" description="Helical" evidence="5">
    <location>
        <begin position="320"/>
        <end position="340"/>
    </location>
</feature>
<feature type="transmembrane region" description="Helical" evidence="5">
    <location>
        <begin position="127"/>
        <end position="145"/>
    </location>
</feature>
<keyword evidence="4 5" id="KW-0472">Membrane</keyword>
<dbReference type="GO" id="GO:0016874">
    <property type="term" value="F:ligase activity"/>
    <property type="evidence" value="ECO:0007669"/>
    <property type="project" value="UniProtKB-KW"/>
</dbReference>
<evidence type="ECO:0000256" key="3">
    <source>
        <dbReference type="ARBA" id="ARBA00022989"/>
    </source>
</evidence>
<feature type="transmembrane region" description="Helical" evidence="5">
    <location>
        <begin position="195"/>
        <end position="228"/>
    </location>
</feature>
<dbReference type="PANTHER" id="PTHR37422">
    <property type="entry name" value="TEICHURONIC ACID BIOSYNTHESIS PROTEIN TUAE"/>
    <property type="match status" value="1"/>
</dbReference>
<evidence type="ECO:0000313" key="7">
    <source>
        <dbReference type="EMBL" id="HGT71134.1"/>
    </source>
</evidence>
<keyword evidence="7" id="KW-0436">Ligase</keyword>
<dbReference type="PANTHER" id="PTHR37422:SF13">
    <property type="entry name" value="LIPOPOLYSACCHARIDE BIOSYNTHESIS PROTEIN PA4999-RELATED"/>
    <property type="match status" value="1"/>
</dbReference>
<feature type="transmembrane region" description="Helical" evidence="5">
    <location>
        <begin position="234"/>
        <end position="253"/>
    </location>
</feature>
<organism evidence="7">
    <name type="scientific">candidate division CPR3 bacterium</name>
    <dbReference type="NCBI Taxonomy" id="2268181"/>
    <lineage>
        <taxon>Bacteria</taxon>
        <taxon>Bacteria division CPR3</taxon>
    </lineage>
</organism>
<feature type="transmembrane region" description="Helical" evidence="5">
    <location>
        <begin position="165"/>
        <end position="186"/>
    </location>
</feature>
<reference evidence="7" key="1">
    <citation type="journal article" date="2020" name="mSystems">
        <title>Genome- and Community-Level Interaction Insights into Carbon Utilization and Element Cycling Functions of Hydrothermarchaeota in Hydrothermal Sediment.</title>
        <authorList>
            <person name="Zhou Z."/>
            <person name="Liu Y."/>
            <person name="Xu W."/>
            <person name="Pan J."/>
            <person name="Luo Z.H."/>
            <person name="Li M."/>
        </authorList>
    </citation>
    <scope>NUCLEOTIDE SEQUENCE [LARGE SCALE GENOMIC DNA]</scope>
    <source>
        <strain evidence="7">SpSt-579</strain>
    </source>
</reference>
<evidence type="ECO:0000259" key="6">
    <source>
        <dbReference type="Pfam" id="PF04932"/>
    </source>
</evidence>
<feature type="domain" description="O-antigen ligase-related" evidence="6">
    <location>
        <begin position="198"/>
        <end position="336"/>
    </location>
</feature>